<evidence type="ECO:0008006" key="4">
    <source>
        <dbReference type="Google" id="ProtNLM"/>
    </source>
</evidence>
<dbReference type="EMBL" id="MU154712">
    <property type="protein sequence ID" value="KAF9488477.1"/>
    <property type="molecule type" value="Genomic_DNA"/>
</dbReference>
<feature type="compositionally biased region" description="Acidic residues" evidence="1">
    <location>
        <begin position="400"/>
        <end position="409"/>
    </location>
</feature>
<protein>
    <recommendedName>
        <fullName evidence="4">DUF2461 domain-containing protein</fullName>
    </recommendedName>
</protein>
<feature type="compositionally biased region" description="Basic residues" evidence="1">
    <location>
        <begin position="114"/>
        <end position="132"/>
    </location>
</feature>
<feature type="region of interest" description="Disordered" evidence="1">
    <location>
        <begin position="1"/>
        <end position="141"/>
    </location>
</feature>
<sequence>MAARSPQKKARPVKQESGPLRRASTRKSIQRTSVPENDVSSAAEASEAEAQVSKRAPKLDQKKRTTPRKAPSKRRREETPEEHTDDDDTADDPKEYDSDALDDDSDDLRDLRGTKTKSKKASSSPRKRRRTKVSSDDPELAEGQEIIGKVVEAPKTGHVPAGQISGNTLNFLRDLKKPECNDRQWFKLHEPVYRAAEKEWKAFVESFTDLLAEVDAQVPHLPPNDVVHRIYRDIRFSNDKTPYKTGFSASFSRSGRKGIFAGYHIAVIPGGESLIAAGSWCPGKNELAAIRANILRNPNRLRQVISEPEFVEWFGAAERPPDGERSNIFGMEDELKVAPKGIDKNHKDIDLLKCRSFAVVHRFLDTEVLDPEFKNKLADVARVMMPFVHCLNDMMTLPPDDNDGDEDQAEQGSGHGSE</sequence>
<evidence type="ECO:0000313" key="3">
    <source>
        <dbReference type="Proteomes" id="UP000807025"/>
    </source>
</evidence>
<feature type="compositionally biased region" description="Acidic residues" evidence="1">
    <location>
        <begin position="98"/>
        <end position="107"/>
    </location>
</feature>
<dbReference type="NCBIfam" id="TIGR02453">
    <property type="entry name" value="TIGR02453 family protein"/>
    <property type="match status" value="1"/>
</dbReference>
<gene>
    <name evidence="2" type="ORF">BDN71DRAFT_1457157</name>
</gene>
<reference evidence="2" key="1">
    <citation type="submission" date="2020-11" db="EMBL/GenBank/DDBJ databases">
        <authorList>
            <consortium name="DOE Joint Genome Institute"/>
            <person name="Ahrendt S."/>
            <person name="Riley R."/>
            <person name="Andreopoulos W."/>
            <person name="Labutti K."/>
            <person name="Pangilinan J."/>
            <person name="Ruiz-Duenas F.J."/>
            <person name="Barrasa J.M."/>
            <person name="Sanchez-Garcia M."/>
            <person name="Camarero S."/>
            <person name="Miyauchi S."/>
            <person name="Serrano A."/>
            <person name="Linde D."/>
            <person name="Babiker R."/>
            <person name="Drula E."/>
            <person name="Ayuso-Fernandez I."/>
            <person name="Pacheco R."/>
            <person name="Padilla G."/>
            <person name="Ferreira P."/>
            <person name="Barriuso J."/>
            <person name="Kellner H."/>
            <person name="Castanera R."/>
            <person name="Alfaro M."/>
            <person name="Ramirez L."/>
            <person name="Pisabarro A.G."/>
            <person name="Kuo A."/>
            <person name="Tritt A."/>
            <person name="Lipzen A."/>
            <person name="He G."/>
            <person name="Yan M."/>
            <person name="Ng V."/>
            <person name="Cullen D."/>
            <person name="Martin F."/>
            <person name="Rosso M.-N."/>
            <person name="Henrissat B."/>
            <person name="Hibbett D."/>
            <person name="Martinez A.T."/>
            <person name="Grigoriev I.V."/>
        </authorList>
    </citation>
    <scope>NUCLEOTIDE SEQUENCE</scope>
    <source>
        <strain evidence="2">ATCC 90797</strain>
    </source>
</reference>
<comment type="caution">
    <text evidence="2">The sequence shown here is derived from an EMBL/GenBank/DDBJ whole genome shotgun (WGS) entry which is preliminary data.</text>
</comment>
<organism evidence="2 3">
    <name type="scientific">Pleurotus eryngii</name>
    <name type="common">Boletus of the steppes</name>
    <dbReference type="NCBI Taxonomy" id="5323"/>
    <lineage>
        <taxon>Eukaryota</taxon>
        <taxon>Fungi</taxon>
        <taxon>Dikarya</taxon>
        <taxon>Basidiomycota</taxon>
        <taxon>Agaricomycotina</taxon>
        <taxon>Agaricomycetes</taxon>
        <taxon>Agaricomycetidae</taxon>
        <taxon>Agaricales</taxon>
        <taxon>Pleurotineae</taxon>
        <taxon>Pleurotaceae</taxon>
        <taxon>Pleurotus</taxon>
    </lineage>
</organism>
<evidence type="ECO:0000256" key="1">
    <source>
        <dbReference type="SAM" id="MobiDB-lite"/>
    </source>
</evidence>
<proteinExistence type="predicted"/>
<dbReference type="PANTHER" id="PTHR36452">
    <property type="entry name" value="CHROMOSOME 12, WHOLE GENOME SHOTGUN SEQUENCE"/>
    <property type="match status" value="1"/>
</dbReference>
<feature type="region of interest" description="Disordered" evidence="1">
    <location>
        <begin position="396"/>
        <end position="418"/>
    </location>
</feature>
<dbReference type="PANTHER" id="PTHR36452:SF1">
    <property type="entry name" value="DUF2461 DOMAIN-CONTAINING PROTEIN"/>
    <property type="match status" value="1"/>
</dbReference>
<accession>A0A9P5ZJC8</accession>
<name>A0A9P5ZJC8_PLEER</name>
<dbReference type="OrthoDB" id="2537769at2759"/>
<feature type="compositionally biased region" description="Basic residues" evidence="1">
    <location>
        <begin position="1"/>
        <end position="12"/>
    </location>
</feature>
<dbReference type="AlphaFoldDB" id="A0A9P5ZJC8"/>
<dbReference type="Pfam" id="PF09365">
    <property type="entry name" value="DUF2461"/>
    <property type="match status" value="1"/>
</dbReference>
<feature type="compositionally biased region" description="Polar residues" evidence="1">
    <location>
        <begin position="30"/>
        <end position="39"/>
    </location>
</feature>
<keyword evidence="3" id="KW-1185">Reference proteome</keyword>
<evidence type="ECO:0000313" key="2">
    <source>
        <dbReference type="EMBL" id="KAF9488477.1"/>
    </source>
</evidence>
<feature type="compositionally biased region" description="Low complexity" evidence="1">
    <location>
        <begin position="40"/>
        <end position="50"/>
    </location>
</feature>
<feature type="compositionally biased region" description="Basic residues" evidence="1">
    <location>
        <begin position="64"/>
        <end position="74"/>
    </location>
</feature>
<dbReference type="InterPro" id="IPR012808">
    <property type="entry name" value="CHP02453"/>
</dbReference>
<dbReference type="Proteomes" id="UP000807025">
    <property type="component" value="Unassembled WGS sequence"/>
</dbReference>